<dbReference type="SUPFAM" id="SSF48726">
    <property type="entry name" value="Immunoglobulin"/>
    <property type="match status" value="2"/>
</dbReference>
<reference evidence="4" key="1">
    <citation type="submission" date="2022-03" db="EMBL/GenBank/DDBJ databases">
        <authorList>
            <person name="Lindestad O."/>
        </authorList>
    </citation>
    <scope>NUCLEOTIDE SEQUENCE</scope>
</reference>
<dbReference type="OrthoDB" id="2413561at2759"/>
<dbReference type="CDD" id="cd00096">
    <property type="entry name" value="Ig"/>
    <property type="match status" value="1"/>
</dbReference>
<proteinExistence type="predicted"/>
<sequence>NDSEPLPKGVTSANGTLMVTDAQRHHAGNYTCRATDGEVVITSNITLDVVIAPRVLEPLPDQQMHVTVGQSVSLNCVATGDPPPTTHWDRNLTILHQQRKQSTV</sequence>
<dbReference type="PROSITE" id="PS50835">
    <property type="entry name" value="IG_LIKE"/>
    <property type="match status" value="1"/>
</dbReference>
<dbReference type="InterPro" id="IPR007110">
    <property type="entry name" value="Ig-like_dom"/>
</dbReference>
<comment type="caution">
    <text evidence="4">The sequence shown here is derived from an EMBL/GenBank/DDBJ whole genome shotgun (WGS) entry which is preliminary data.</text>
</comment>
<keyword evidence="5" id="KW-1185">Reference proteome</keyword>
<dbReference type="GO" id="GO:0016020">
    <property type="term" value="C:membrane"/>
    <property type="evidence" value="ECO:0007669"/>
    <property type="project" value="UniProtKB-SubCell"/>
</dbReference>
<feature type="non-terminal residue" evidence="4">
    <location>
        <position position="1"/>
    </location>
</feature>
<dbReference type="Pfam" id="PF13927">
    <property type="entry name" value="Ig_3"/>
    <property type="match status" value="1"/>
</dbReference>
<dbReference type="Proteomes" id="UP000838756">
    <property type="component" value="Unassembled WGS sequence"/>
</dbReference>
<dbReference type="GO" id="GO:0098609">
    <property type="term" value="P:cell-cell adhesion"/>
    <property type="evidence" value="ECO:0007669"/>
    <property type="project" value="TreeGrafter"/>
</dbReference>
<keyword evidence="2" id="KW-1015">Disulfide bond</keyword>
<accession>A0A8S4SB38</accession>
<dbReference type="InterPro" id="IPR036179">
    <property type="entry name" value="Ig-like_dom_sf"/>
</dbReference>
<organism evidence="4 5">
    <name type="scientific">Pararge aegeria aegeria</name>
    <dbReference type="NCBI Taxonomy" id="348720"/>
    <lineage>
        <taxon>Eukaryota</taxon>
        <taxon>Metazoa</taxon>
        <taxon>Ecdysozoa</taxon>
        <taxon>Arthropoda</taxon>
        <taxon>Hexapoda</taxon>
        <taxon>Insecta</taxon>
        <taxon>Pterygota</taxon>
        <taxon>Neoptera</taxon>
        <taxon>Endopterygota</taxon>
        <taxon>Lepidoptera</taxon>
        <taxon>Glossata</taxon>
        <taxon>Ditrysia</taxon>
        <taxon>Papilionoidea</taxon>
        <taxon>Nymphalidae</taxon>
        <taxon>Satyrinae</taxon>
        <taxon>Satyrini</taxon>
        <taxon>Parargina</taxon>
        <taxon>Pararge</taxon>
    </lineage>
</organism>
<evidence type="ECO:0000313" key="4">
    <source>
        <dbReference type="EMBL" id="CAH2256038.1"/>
    </source>
</evidence>
<feature type="domain" description="Ig-like" evidence="3">
    <location>
        <begin position="53"/>
        <end position="104"/>
    </location>
</feature>
<evidence type="ECO:0000256" key="1">
    <source>
        <dbReference type="ARBA" id="ARBA00022737"/>
    </source>
</evidence>
<gene>
    <name evidence="4" type="primary">jg4439</name>
    <name evidence="4" type="ORF">PAEG_LOCUS22863</name>
</gene>
<protein>
    <submittedName>
        <fullName evidence="4">Jg4439 protein</fullName>
    </submittedName>
</protein>
<name>A0A8S4SB38_9NEOP</name>
<dbReference type="EMBL" id="CAKXAJ010026099">
    <property type="protein sequence ID" value="CAH2256038.1"/>
    <property type="molecule type" value="Genomic_DNA"/>
</dbReference>
<evidence type="ECO:0000313" key="5">
    <source>
        <dbReference type="Proteomes" id="UP000838756"/>
    </source>
</evidence>
<dbReference type="InterPro" id="IPR013783">
    <property type="entry name" value="Ig-like_fold"/>
</dbReference>
<evidence type="ECO:0000259" key="3">
    <source>
        <dbReference type="PROSITE" id="PS50835"/>
    </source>
</evidence>
<dbReference type="PANTHER" id="PTHR44170:SF6">
    <property type="entry name" value="CONTACTIN"/>
    <property type="match status" value="1"/>
</dbReference>
<dbReference type="PANTHER" id="PTHR44170">
    <property type="entry name" value="PROTEIN SIDEKICK"/>
    <property type="match status" value="1"/>
</dbReference>
<dbReference type="Gene3D" id="2.60.40.10">
    <property type="entry name" value="Immunoglobulins"/>
    <property type="match status" value="2"/>
</dbReference>
<evidence type="ECO:0000256" key="2">
    <source>
        <dbReference type="ARBA" id="ARBA00023157"/>
    </source>
</evidence>
<dbReference type="AlphaFoldDB" id="A0A8S4SB38"/>
<keyword evidence="1" id="KW-0677">Repeat</keyword>